<dbReference type="InterPro" id="IPR052512">
    <property type="entry name" value="4CMD/NDH-1_regulator"/>
</dbReference>
<dbReference type="InterPro" id="IPR011051">
    <property type="entry name" value="RmlC_Cupin_sf"/>
</dbReference>
<gene>
    <name evidence="2" type="ORF">Y10_03300</name>
</gene>
<dbReference type="Proteomes" id="UP001143543">
    <property type="component" value="Unassembled WGS sequence"/>
</dbReference>
<protein>
    <submittedName>
        <fullName evidence="2">4-carboxymuconolactone decarboxylase</fullName>
    </submittedName>
</protein>
<feature type="domain" description="Carboxymuconolactone decarboxylase-like" evidence="1">
    <location>
        <begin position="304"/>
        <end position="384"/>
    </location>
</feature>
<dbReference type="CDD" id="cd02233">
    <property type="entry name" value="cupin_HNL-like"/>
    <property type="match status" value="1"/>
</dbReference>
<feature type="domain" description="Carboxymuconolactone decarboxylase-like" evidence="1">
    <location>
        <begin position="167"/>
        <end position="243"/>
    </location>
</feature>
<dbReference type="InterPro" id="IPR014710">
    <property type="entry name" value="RmlC-like_jellyroll"/>
</dbReference>
<dbReference type="Gene3D" id="1.20.1290.10">
    <property type="entry name" value="AhpD-like"/>
    <property type="match status" value="1"/>
</dbReference>
<keyword evidence="3" id="KW-1185">Reference proteome</keyword>
<dbReference type="InterPro" id="IPR047263">
    <property type="entry name" value="HNL-like_cupin"/>
</dbReference>
<dbReference type="SUPFAM" id="SSF51182">
    <property type="entry name" value="RmlC-like cupins"/>
    <property type="match status" value="1"/>
</dbReference>
<dbReference type="RefSeq" id="WP_281763623.1">
    <property type="nucleotide sequence ID" value="NZ_BRVO01000001.1"/>
</dbReference>
<sequence>MNKEVKFTDKGTLAPAEHFTGTAWVHINVAPGEGYHTIVGTVAFEPMARTNWHVHQTGQILMVTNGTGYYQEEGEPIRLIKEGDVIKIGKNVNHWHGGSMYQSMTHIAIVTDLDRGKTIWGVPVKDEDYSSYTAAASNVENYLTSAAIKNHEDLWPNYVSKLQVTDPELIEIFDNWAFDEVYAKSELDIQTRTIITLASTIGTQSLAEFSMFVKAALNVGVSPAVIKEVVYQSVAYVGVAKGIDFLNTTNEIFKANGIALPLEGQMTTTPENREAKGLELMKATFGERIDQMRNEAPQDLQHIQYFLAANCFGDYYTRKGMDIKMRELVTYAVLVSMGGAESQVDGHIKGNLNVGNNRATLIAVTTQLLPYIGYPRTLNALSAINKLTLETE</sequence>
<evidence type="ECO:0000313" key="2">
    <source>
        <dbReference type="EMBL" id="GLB47962.1"/>
    </source>
</evidence>
<name>A0ABQ5MF22_9FLAO</name>
<evidence type="ECO:0000313" key="3">
    <source>
        <dbReference type="Proteomes" id="UP001143543"/>
    </source>
</evidence>
<organism evidence="2 3">
    <name type="scientific">Neptunitalea lumnitzerae</name>
    <dbReference type="NCBI Taxonomy" id="2965509"/>
    <lineage>
        <taxon>Bacteria</taxon>
        <taxon>Pseudomonadati</taxon>
        <taxon>Bacteroidota</taxon>
        <taxon>Flavobacteriia</taxon>
        <taxon>Flavobacteriales</taxon>
        <taxon>Flavobacteriaceae</taxon>
        <taxon>Neptunitalea</taxon>
    </lineage>
</organism>
<dbReference type="Pfam" id="PF02627">
    <property type="entry name" value="CMD"/>
    <property type="match status" value="2"/>
</dbReference>
<dbReference type="PANTHER" id="PTHR33570:SF2">
    <property type="entry name" value="CARBOXYMUCONOLACTONE DECARBOXYLASE-LIKE DOMAIN-CONTAINING PROTEIN"/>
    <property type="match status" value="1"/>
</dbReference>
<dbReference type="EMBL" id="BRVO01000001">
    <property type="protein sequence ID" value="GLB47962.1"/>
    <property type="molecule type" value="Genomic_DNA"/>
</dbReference>
<proteinExistence type="predicted"/>
<dbReference type="InterPro" id="IPR029032">
    <property type="entry name" value="AhpD-like"/>
</dbReference>
<reference evidence="2" key="1">
    <citation type="submission" date="2022-07" db="EMBL/GenBank/DDBJ databases">
        <title>Taxonomy of Novel Oxalotrophic and Methylotrophic Bacteria.</title>
        <authorList>
            <person name="Sahin N."/>
            <person name="Tani A."/>
        </authorList>
    </citation>
    <scope>NUCLEOTIDE SEQUENCE</scope>
    <source>
        <strain evidence="2">Y10</strain>
    </source>
</reference>
<accession>A0ABQ5MF22</accession>
<dbReference type="SUPFAM" id="SSF69118">
    <property type="entry name" value="AhpD-like"/>
    <property type="match status" value="1"/>
</dbReference>
<dbReference type="PANTHER" id="PTHR33570">
    <property type="entry name" value="4-CARBOXYMUCONOLACTONE DECARBOXYLASE FAMILY PROTEIN"/>
    <property type="match status" value="1"/>
</dbReference>
<dbReference type="Gene3D" id="2.60.120.10">
    <property type="entry name" value="Jelly Rolls"/>
    <property type="match status" value="1"/>
</dbReference>
<evidence type="ECO:0000259" key="1">
    <source>
        <dbReference type="Pfam" id="PF02627"/>
    </source>
</evidence>
<comment type="caution">
    <text evidence="2">The sequence shown here is derived from an EMBL/GenBank/DDBJ whole genome shotgun (WGS) entry which is preliminary data.</text>
</comment>
<dbReference type="InterPro" id="IPR003779">
    <property type="entry name" value="CMD-like"/>
</dbReference>